<keyword evidence="1" id="KW-0479">Metal-binding</keyword>
<dbReference type="PANTHER" id="PTHR46954">
    <property type="entry name" value="C2H2-TYPE DOMAIN-CONTAINING PROTEIN"/>
    <property type="match status" value="1"/>
</dbReference>
<evidence type="ECO:0000256" key="2">
    <source>
        <dbReference type="SAM" id="MobiDB-lite"/>
    </source>
</evidence>
<reference evidence="4" key="1">
    <citation type="submission" date="2019-08" db="EMBL/GenBank/DDBJ databases">
        <title>The genome of the North American firefly Photinus pyralis.</title>
        <authorList>
            <consortium name="Photinus pyralis genome working group"/>
            <person name="Fallon T.R."/>
            <person name="Sander Lower S.E."/>
            <person name="Weng J.-K."/>
        </authorList>
    </citation>
    <scope>NUCLEOTIDE SEQUENCE</scope>
    <source>
        <strain evidence="4">TRF0915ILg1</strain>
        <tissue evidence="4">Whole body</tissue>
    </source>
</reference>
<feature type="compositionally biased region" description="Polar residues" evidence="2">
    <location>
        <begin position="295"/>
        <end position="304"/>
    </location>
</feature>
<gene>
    <name evidence="4" type="ORF">ILUMI_19485</name>
</gene>
<feature type="compositionally biased region" description="Basic and acidic residues" evidence="2">
    <location>
        <begin position="32"/>
        <end position="41"/>
    </location>
</feature>
<name>A0A8K0CG46_IGNLU</name>
<dbReference type="InterPro" id="IPR013087">
    <property type="entry name" value="Znf_C2H2_type"/>
</dbReference>
<proteinExistence type="predicted"/>
<feature type="compositionally biased region" description="Polar residues" evidence="2">
    <location>
        <begin position="42"/>
        <end position="52"/>
    </location>
</feature>
<evidence type="ECO:0000256" key="1">
    <source>
        <dbReference type="PROSITE-ProRule" id="PRU00042"/>
    </source>
</evidence>
<dbReference type="GO" id="GO:0008270">
    <property type="term" value="F:zinc ion binding"/>
    <property type="evidence" value="ECO:0007669"/>
    <property type="project" value="UniProtKB-KW"/>
</dbReference>
<keyword evidence="1" id="KW-0863">Zinc-finger</keyword>
<comment type="caution">
    <text evidence="4">The sequence shown here is derived from an EMBL/GenBank/DDBJ whole genome shotgun (WGS) entry which is preliminary data.</text>
</comment>
<dbReference type="OrthoDB" id="7698126at2759"/>
<feature type="region of interest" description="Disordered" evidence="2">
    <location>
        <begin position="253"/>
        <end position="304"/>
    </location>
</feature>
<dbReference type="PANTHER" id="PTHR46954:SF1">
    <property type="entry name" value="C2H2-TYPE DOMAIN-CONTAINING PROTEIN"/>
    <property type="match status" value="1"/>
</dbReference>
<dbReference type="PROSITE" id="PS00028">
    <property type="entry name" value="ZINC_FINGER_C2H2_1"/>
    <property type="match status" value="1"/>
</dbReference>
<sequence length="841" mass="94938">MVQIEPGKSVSYENLENDLQEEDIDDDNLDDNGEKIQRKNIESNQSESTRTSNPKRRRKMTNIDKENEELLLAPEVLEDVLQEQDFIVVHFETKKTIKHFIGIVMKINENSLKTNGKSRKTMAALAYECNRAVKATTMDCCATSGIGIACGNRRPCLKIYFTIKLTLNLALNVVKLKPKVFLKAGITLGGLFPEFTVLKTDRQCHNWYSRLLTWWSENKHDQKIVLEKITALKNQSNCPTSMQKWIFKSATTSTKTTATSEPARSLKTLATTQPPTSSNNVEQAKEVEELPSKPPTSANTPVQNRLKSEIADLTLKIKKLQDFAQQNLREKKKLEAPQTLPKPKRGRPPIEKEQGLQKAILNLVYYGASADDRRRSEILKLAKTVDELLAVKLIRPSNSLRKEHVDTHFCAGQIKHIRDLAELLGPQAVNVLSVDDKARVPLGLPAAPKQAPILIRYERRILMPDHDYPIAKGLKLIPSVIGVLCFKDWKVSYSGPTCISIRGGAIDSSTAETHRQDLIKYLHHDKMRNYFWSNNWIKPVLAIFSDGGPDEAPRNEKVLQAAVKSFKMLDLDAMFVCTNAPHQSARNPIERRMAPLSRDLCGLVIPHDVCGTHLDARGRTIDKVLEKKIFEAAGRILAEVWDRTVLDGFEVIAQYVPPASTAASESTEANDVLWRDRHILQSKYCLQVVKCQDESCCSPMISRLRLYLEDEFLPAPVMFRHGLYGLEACSQENMDGPLLDISQRLQNASFVPVKPCPNDYYCPSVIPELQKLICPVCKKYFFRKASMTKHGKIHKNLATIFELAEEEIETEVVSSIDEGGVQIIEDMEAWVQPIYEDDTGN</sequence>
<feature type="region of interest" description="Disordered" evidence="2">
    <location>
        <begin position="1"/>
        <end position="63"/>
    </location>
</feature>
<organism evidence="4 5">
    <name type="scientific">Ignelater luminosus</name>
    <name type="common">Cucubano</name>
    <name type="synonym">Pyrophorus luminosus</name>
    <dbReference type="NCBI Taxonomy" id="2038154"/>
    <lineage>
        <taxon>Eukaryota</taxon>
        <taxon>Metazoa</taxon>
        <taxon>Ecdysozoa</taxon>
        <taxon>Arthropoda</taxon>
        <taxon>Hexapoda</taxon>
        <taxon>Insecta</taxon>
        <taxon>Pterygota</taxon>
        <taxon>Neoptera</taxon>
        <taxon>Endopterygota</taxon>
        <taxon>Coleoptera</taxon>
        <taxon>Polyphaga</taxon>
        <taxon>Elateriformia</taxon>
        <taxon>Elateroidea</taxon>
        <taxon>Elateridae</taxon>
        <taxon>Agrypninae</taxon>
        <taxon>Pyrophorini</taxon>
        <taxon>Ignelater</taxon>
    </lineage>
</organism>
<feature type="region of interest" description="Disordered" evidence="2">
    <location>
        <begin position="328"/>
        <end position="352"/>
    </location>
</feature>
<dbReference type="Proteomes" id="UP000801492">
    <property type="component" value="Unassembled WGS sequence"/>
</dbReference>
<evidence type="ECO:0000313" key="5">
    <source>
        <dbReference type="Proteomes" id="UP000801492"/>
    </source>
</evidence>
<feature type="domain" description="C2H2-type" evidence="3">
    <location>
        <begin position="772"/>
        <end position="799"/>
    </location>
</feature>
<protein>
    <recommendedName>
        <fullName evidence="3">C2H2-type domain-containing protein</fullName>
    </recommendedName>
</protein>
<evidence type="ECO:0000313" key="4">
    <source>
        <dbReference type="EMBL" id="KAF2886688.1"/>
    </source>
</evidence>
<dbReference type="PROSITE" id="PS50157">
    <property type="entry name" value="ZINC_FINGER_C2H2_2"/>
    <property type="match status" value="1"/>
</dbReference>
<keyword evidence="1" id="KW-0862">Zinc</keyword>
<feature type="compositionally biased region" description="Acidic residues" evidence="2">
    <location>
        <begin position="15"/>
        <end position="31"/>
    </location>
</feature>
<feature type="compositionally biased region" description="Polar residues" evidence="2">
    <location>
        <begin position="268"/>
        <end position="282"/>
    </location>
</feature>
<dbReference type="EMBL" id="VTPC01086836">
    <property type="protein sequence ID" value="KAF2886688.1"/>
    <property type="molecule type" value="Genomic_DNA"/>
</dbReference>
<evidence type="ECO:0000259" key="3">
    <source>
        <dbReference type="PROSITE" id="PS50157"/>
    </source>
</evidence>
<accession>A0A8K0CG46</accession>
<keyword evidence="5" id="KW-1185">Reference proteome</keyword>
<dbReference type="AlphaFoldDB" id="A0A8K0CG46"/>